<evidence type="ECO:0000313" key="2">
    <source>
        <dbReference type="EMBL" id="CAI2361415.1"/>
    </source>
</evidence>
<proteinExistence type="predicted"/>
<gene>
    <name evidence="2" type="ORF">ECRASSUSDP1_LOCUS2726</name>
</gene>
<dbReference type="AlphaFoldDB" id="A0AAD1U4V4"/>
<name>A0AAD1U4V4_EUPCR</name>
<evidence type="ECO:0000313" key="3">
    <source>
        <dbReference type="Proteomes" id="UP001295684"/>
    </source>
</evidence>
<reference evidence="2" key="1">
    <citation type="submission" date="2023-07" db="EMBL/GenBank/DDBJ databases">
        <authorList>
            <consortium name="AG Swart"/>
            <person name="Singh M."/>
            <person name="Singh A."/>
            <person name="Seah K."/>
            <person name="Emmerich C."/>
        </authorList>
    </citation>
    <scope>NUCLEOTIDE SEQUENCE</scope>
    <source>
        <strain evidence="2">DP1</strain>
    </source>
</reference>
<feature type="coiled-coil region" evidence="1">
    <location>
        <begin position="351"/>
        <end position="442"/>
    </location>
</feature>
<sequence>MEEIKKARQKGRMLHNLNKSQNHSMQENFDSSNFEKQKVVPNKSIRLSTNFDVLNDYEKLSTTYHEYIRGNDITNDIDNKRRSISKRKFKKNISDAKKRLSRLKKLTDFNEHGILQTISPDCENSNPLVRHSINGMLKKEDGRKKLNLHTSMSVSPDSHSFIPVGRVKSTFGNKKKKLNFNSRMGAKNNKKLYMKMSNIDKKDTKRTKVSSGSISKGSTKELDKINSLILKLKEVTRVKENLAIDNQSLKFKLAELQREKYSLSKLNKKLSKDSKRSKTDTDFIVLNKKEYEAFKKRYSIMAKELEEFHLMFSDISQSSILRNQIAESYLHNALQLEDEIRRFKIKESLNTQNLETKIKLLKETLTNRNKEFREYEGVQKNNEQLLSLLEKYDDKVTELQTEIDIRDLKIEQLEGKEKKYNLKSLEDRVQFLIDLLEKCKHQLGYISDTDTSPNDNYQKNRQQEKLARGKEIFANYQRHIKVEDQDLRTQERRKFRHVPRNQASIDSLIQVKREALTSNCCSVLHFGLESLI</sequence>
<feature type="coiled-coil region" evidence="1">
    <location>
        <begin position="239"/>
        <end position="273"/>
    </location>
</feature>
<comment type="caution">
    <text evidence="2">The sequence shown here is derived from an EMBL/GenBank/DDBJ whole genome shotgun (WGS) entry which is preliminary data.</text>
</comment>
<organism evidence="2 3">
    <name type="scientific">Euplotes crassus</name>
    <dbReference type="NCBI Taxonomy" id="5936"/>
    <lineage>
        <taxon>Eukaryota</taxon>
        <taxon>Sar</taxon>
        <taxon>Alveolata</taxon>
        <taxon>Ciliophora</taxon>
        <taxon>Intramacronucleata</taxon>
        <taxon>Spirotrichea</taxon>
        <taxon>Hypotrichia</taxon>
        <taxon>Euplotida</taxon>
        <taxon>Euplotidae</taxon>
        <taxon>Moneuplotes</taxon>
    </lineage>
</organism>
<dbReference type="EMBL" id="CAMPGE010002606">
    <property type="protein sequence ID" value="CAI2361415.1"/>
    <property type="molecule type" value="Genomic_DNA"/>
</dbReference>
<keyword evidence="3" id="KW-1185">Reference proteome</keyword>
<accession>A0AAD1U4V4</accession>
<keyword evidence="1" id="KW-0175">Coiled coil</keyword>
<evidence type="ECO:0000256" key="1">
    <source>
        <dbReference type="SAM" id="Coils"/>
    </source>
</evidence>
<dbReference type="Proteomes" id="UP001295684">
    <property type="component" value="Unassembled WGS sequence"/>
</dbReference>
<protein>
    <submittedName>
        <fullName evidence="2">Uncharacterized protein</fullName>
    </submittedName>
</protein>